<comment type="caution">
    <text evidence="8">The sequence shown here is derived from an EMBL/GenBank/DDBJ whole genome shotgun (WGS) entry which is preliminary data.</text>
</comment>
<protein>
    <recommendedName>
        <fullName evidence="7">MYB-CC type transcription factor LHEQLE-containing domain-containing protein</fullName>
    </recommendedName>
</protein>
<feature type="compositionally biased region" description="Polar residues" evidence="6">
    <location>
        <begin position="301"/>
        <end position="310"/>
    </location>
</feature>
<feature type="domain" description="MYB-CC type transcription factor LHEQLE-containing" evidence="7">
    <location>
        <begin position="162"/>
        <end position="200"/>
    </location>
</feature>
<dbReference type="GO" id="GO:0005634">
    <property type="term" value="C:nucleus"/>
    <property type="evidence" value="ECO:0007669"/>
    <property type="project" value="UniProtKB-SubCell"/>
</dbReference>
<dbReference type="Pfam" id="PF14379">
    <property type="entry name" value="Myb_CC_LHEQLE"/>
    <property type="match status" value="1"/>
</dbReference>
<dbReference type="PANTHER" id="PTHR31499">
    <property type="entry name" value="MYB FAMILY TRANSCRIPTION FACTOR PHL11"/>
    <property type="match status" value="1"/>
</dbReference>
<evidence type="ECO:0000313" key="9">
    <source>
        <dbReference type="Proteomes" id="UP000324897"/>
    </source>
</evidence>
<accession>A0A5J9T315</accession>
<feature type="region of interest" description="Disordered" evidence="6">
    <location>
        <begin position="103"/>
        <end position="127"/>
    </location>
</feature>
<dbReference type="EMBL" id="RWGY01000051">
    <property type="protein sequence ID" value="TVU05750.1"/>
    <property type="molecule type" value="Genomic_DNA"/>
</dbReference>
<dbReference type="NCBIfam" id="TIGR01557">
    <property type="entry name" value="myb_SHAQKYF"/>
    <property type="match status" value="1"/>
</dbReference>
<feature type="region of interest" description="Disordered" evidence="6">
    <location>
        <begin position="228"/>
        <end position="260"/>
    </location>
</feature>
<evidence type="ECO:0000256" key="6">
    <source>
        <dbReference type="SAM" id="MobiDB-lite"/>
    </source>
</evidence>
<dbReference type="InterPro" id="IPR006447">
    <property type="entry name" value="Myb_dom_plants"/>
</dbReference>
<evidence type="ECO:0000256" key="3">
    <source>
        <dbReference type="ARBA" id="ARBA00023125"/>
    </source>
</evidence>
<evidence type="ECO:0000256" key="1">
    <source>
        <dbReference type="ARBA" id="ARBA00004123"/>
    </source>
</evidence>
<dbReference type="SUPFAM" id="SSF46689">
    <property type="entry name" value="Homeodomain-like"/>
    <property type="match status" value="1"/>
</dbReference>
<feature type="region of interest" description="Disordered" evidence="6">
    <location>
        <begin position="1"/>
        <end position="22"/>
    </location>
</feature>
<reference evidence="8 9" key="1">
    <citation type="journal article" date="2019" name="Sci. Rep.">
        <title>A high-quality genome of Eragrostis curvula grass provides insights into Poaceae evolution and supports new strategies to enhance forage quality.</title>
        <authorList>
            <person name="Carballo J."/>
            <person name="Santos B.A.C.M."/>
            <person name="Zappacosta D."/>
            <person name="Garbus I."/>
            <person name="Selva J.P."/>
            <person name="Gallo C.A."/>
            <person name="Diaz A."/>
            <person name="Albertini E."/>
            <person name="Caccamo M."/>
            <person name="Echenique V."/>
        </authorList>
    </citation>
    <scope>NUCLEOTIDE SEQUENCE [LARGE SCALE GENOMIC DNA]</scope>
    <source>
        <strain evidence="9">cv. Victoria</strain>
        <tissue evidence="8">Leaf</tissue>
    </source>
</reference>
<feature type="compositionally biased region" description="Low complexity" evidence="6">
    <location>
        <begin position="242"/>
        <end position="252"/>
    </location>
</feature>
<dbReference type="GO" id="GO:0003700">
    <property type="term" value="F:DNA-binding transcription factor activity"/>
    <property type="evidence" value="ECO:0007669"/>
    <property type="project" value="InterPro"/>
</dbReference>
<dbReference type="InterPro" id="IPR025756">
    <property type="entry name" value="Myb_CC_LHEQLE"/>
</dbReference>
<dbReference type="InterPro" id="IPR046955">
    <property type="entry name" value="PHR1-like"/>
</dbReference>
<evidence type="ECO:0000259" key="7">
    <source>
        <dbReference type="Pfam" id="PF14379"/>
    </source>
</evidence>
<keyword evidence="2" id="KW-0805">Transcription regulation</keyword>
<keyword evidence="3" id="KW-0238">DNA-binding</keyword>
<dbReference type="InterPro" id="IPR009057">
    <property type="entry name" value="Homeodomain-like_sf"/>
</dbReference>
<keyword evidence="9" id="KW-1185">Reference proteome</keyword>
<keyword evidence="4" id="KW-0804">Transcription</keyword>
<name>A0A5J9T315_9POAL</name>
<sequence>LSSSTPAAAASHAGHAADAATPRDVVLGTLEMSSSDAHAQQVGPRLRWTRQLHERFVRAVAELGGTDKATPKSVMRAMAVPELTLHHLKSPLQKYRLAVSRGLAASPADNGDRSSSSETESQPDEYVDDTVTELRLAFADDDDGDSVPKEALCDSSRSVAWMQREVQRNLHEQIEVQRHLQLRIEAQGRYLQSVLRRAQEVLADHNLGSPEAAMAELSELASAAASTSSSLSLSPPRHRSADSCVTSSSSSEAESKAGAKRLCTSCADTRECTVEQPVSQSKRGAVLQQVGAAEEEADAENGSSEIDLNR</sequence>
<evidence type="ECO:0000256" key="5">
    <source>
        <dbReference type="ARBA" id="ARBA00023242"/>
    </source>
</evidence>
<keyword evidence="5" id="KW-0539">Nucleus</keyword>
<dbReference type="GO" id="GO:0003677">
    <property type="term" value="F:DNA binding"/>
    <property type="evidence" value="ECO:0007669"/>
    <property type="project" value="UniProtKB-KW"/>
</dbReference>
<organism evidence="8 9">
    <name type="scientific">Eragrostis curvula</name>
    <name type="common">weeping love grass</name>
    <dbReference type="NCBI Taxonomy" id="38414"/>
    <lineage>
        <taxon>Eukaryota</taxon>
        <taxon>Viridiplantae</taxon>
        <taxon>Streptophyta</taxon>
        <taxon>Embryophyta</taxon>
        <taxon>Tracheophyta</taxon>
        <taxon>Spermatophyta</taxon>
        <taxon>Magnoliopsida</taxon>
        <taxon>Liliopsida</taxon>
        <taxon>Poales</taxon>
        <taxon>Poaceae</taxon>
        <taxon>PACMAD clade</taxon>
        <taxon>Chloridoideae</taxon>
        <taxon>Eragrostideae</taxon>
        <taxon>Eragrostidinae</taxon>
        <taxon>Eragrostis</taxon>
    </lineage>
</organism>
<evidence type="ECO:0000256" key="4">
    <source>
        <dbReference type="ARBA" id="ARBA00023163"/>
    </source>
</evidence>
<gene>
    <name evidence="8" type="ORF">EJB05_48931</name>
</gene>
<dbReference type="OrthoDB" id="551907at2759"/>
<evidence type="ECO:0000313" key="8">
    <source>
        <dbReference type="EMBL" id="TVU05750.1"/>
    </source>
</evidence>
<dbReference type="PANTHER" id="PTHR31499:SF11">
    <property type="entry name" value="MYB FAMILY TRANSCRIPTION FACTOR PHL8"/>
    <property type="match status" value="1"/>
</dbReference>
<feature type="region of interest" description="Disordered" evidence="6">
    <location>
        <begin position="274"/>
        <end position="310"/>
    </location>
</feature>
<feature type="non-terminal residue" evidence="8">
    <location>
        <position position="1"/>
    </location>
</feature>
<proteinExistence type="predicted"/>
<dbReference type="AlphaFoldDB" id="A0A5J9T315"/>
<dbReference type="Gene3D" id="1.10.10.60">
    <property type="entry name" value="Homeodomain-like"/>
    <property type="match status" value="1"/>
</dbReference>
<comment type="subcellular location">
    <subcellularLocation>
        <location evidence="1">Nucleus</location>
    </subcellularLocation>
</comment>
<dbReference type="Proteomes" id="UP000324897">
    <property type="component" value="Unassembled WGS sequence"/>
</dbReference>
<evidence type="ECO:0000256" key="2">
    <source>
        <dbReference type="ARBA" id="ARBA00023015"/>
    </source>
</evidence>
<dbReference type="FunFam" id="1.10.10.60:FF:000007">
    <property type="entry name" value="Two-component response regulator"/>
    <property type="match status" value="1"/>
</dbReference>